<comment type="caution">
    <text evidence="1">The sequence shown here is derived from an EMBL/GenBank/DDBJ whole genome shotgun (WGS) entry which is preliminary data.</text>
</comment>
<dbReference type="RefSeq" id="WP_267533282.1">
    <property type="nucleotide sequence ID" value="NZ_JAPNKA010000001.1"/>
</dbReference>
<evidence type="ECO:0000313" key="1">
    <source>
        <dbReference type="EMBL" id="MCY1074308.1"/>
    </source>
</evidence>
<dbReference type="Proteomes" id="UP001207654">
    <property type="component" value="Unassembled WGS sequence"/>
</dbReference>
<gene>
    <name evidence="1" type="ORF">OV287_07400</name>
</gene>
<accession>A0ABT3ZY36</accession>
<organism evidence="1 2">
    <name type="scientific">Archangium lansingense</name>
    <dbReference type="NCBI Taxonomy" id="2995310"/>
    <lineage>
        <taxon>Bacteria</taxon>
        <taxon>Pseudomonadati</taxon>
        <taxon>Myxococcota</taxon>
        <taxon>Myxococcia</taxon>
        <taxon>Myxococcales</taxon>
        <taxon>Cystobacterineae</taxon>
        <taxon>Archangiaceae</taxon>
        <taxon>Archangium</taxon>
    </lineage>
</organism>
<name>A0ABT3ZY36_9BACT</name>
<proteinExistence type="predicted"/>
<evidence type="ECO:0000313" key="2">
    <source>
        <dbReference type="Proteomes" id="UP001207654"/>
    </source>
</evidence>
<dbReference type="EMBL" id="JAPNKA010000001">
    <property type="protein sequence ID" value="MCY1074308.1"/>
    <property type="molecule type" value="Genomic_DNA"/>
</dbReference>
<keyword evidence="2" id="KW-1185">Reference proteome</keyword>
<protein>
    <submittedName>
        <fullName evidence="1">Uncharacterized protein</fullName>
    </submittedName>
</protein>
<sequence>MGELLSDVLLAGRDSGPPSGCAARALLCAAAFVDQVQCAEPAVAESVRALGRLRQDPRLSPEALEALAAGLGVEAPRQARRVEATASA</sequence>
<reference evidence="1 2" key="1">
    <citation type="submission" date="2022-11" db="EMBL/GenBank/DDBJ databases">
        <title>Minimal conservation of predation-associated metabolite biosynthetic gene clusters underscores biosynthetic potential of Myxococcota including descriptions for ten novel species: Archangium lansinium sp. nov., Myxococcus landrumus sp. nov., Nannocystis bai.</title>
        <authorList>
            <person name="Ahearne A."/>
            <person name="Stevens C."/>
            <person name="Phillips K."/>
        </authorList>
    </citation>
    <scope>NUCLEOTIDE SEQUENCE [LARGE SCALE GENOMIC DNA]</scope>
    <source>
        <strain evidence="1 2">MIWBW</strain>
    </source>
</reference>